<evidence type="ECO:0000256" key="9">
    <source>
        <dbReference type="ARBA" id="ARBA00022679"/>
    </source>
</evidence>
<accession>A0A835YHG6</accession>
<feature type="region of interest" description="Disordered" evidence="22">
    <location>
        <begin position="480"/>
        <end position="506"/>
    </location>
</feature>
<evidence type="ECO:0000256" key="1">
    <source>
        <dbReference type="ARBA" id="ARBA00001946"/>
    </source>
</evidence>
<feature type="domain" description="RIO kinase" evidence="23">
    <location>
        <begin position="151"/>
        <end position="390"/>
    </location>
</feature>
<proteinExistence type="inferred from homology"/>
<feature type="region of interest" description="Disordered" evidence="22">
    <location>
        <begin position="524"/>
        <end position="615"/>
    </location>
</feature>
<evidence type="ECO:0000256" key="13">
    <source>
        <dbReference type="ARBA" id="ARBA00022801"/>
    </source>
</evidence>
<evidence type="ECO:0000256" key="16">
    <source>
        <dbReference type="ARBA" id="ARBA00047899"/>
    </source>
</evidence>
<feature type="compositionally biased region" description="Polar residues" evidence="22">
    <location>
        <begin position="26"/>
        <end position="35"/>
    </location>
</feature>
<evidence type="ECO:0000256" key="10">
    <source>
        <dbReference type="ARBA" id="ARBA00022723"/>
    </source>
</evidence>
<dbReference type="PROSITE" id="PS01245">
    <property type="entry name" value="RIO1"/>
    <property type="match status" value="1"/>
</dbReference>
<keyword evidence="10" id="KW-0479">Metal-binding</keyword>
<evidence type="ECO:0000256" key="4">
    <source>
        <dbReference type="ARBA" id="ARBA00012513"/>
    </source>
</evidence>
<dbReference type="PANTHER" id="PTHR45723">
    <property type="entry name" value="SERINE/THREONINE-PROTEIN KINASE RIO1"/>
    <property type="match status" value="1"/>
</dbReference>
<reference evidence="24" key="1">
    <citation type="submission" date="2021-02" db="EMBL/GenBank/DDBJ databases">
        <title>First Annotated Genome of the Yellow-green Alga Tribonema minus.</title>
        <authorList>
            <person name="Mahan K.M."/>
        </authorList>
    </citation>
    <scope>NUCLEOTIDE SEQUENCE</scope>
    <source>
        <strain evidence="24">UTEX B ZZ1240</strain>
    </source>
</reference>
<dbReference type="InterPro" id="IPR000687">
    <property type="entry name" value="RIO_kinase"/>
</dbReference>
<dbReference type="CDD" id="cd05147">
    <property type="entry name" value="RIO1_euk"/>
    <property type="match status" value="1"/>
</dbReference>
<dbReference type="SMART" id="SM00090">
    <property type="entry name" value="RIO"/>
    <property type="match status" value="1"/>
</dbReference>
<evidence type="ECO:0000256" key="17">
    <source>
        <dbReference type="ARBA" id="ARBA00048679"/>
    </source>
</evidence>
<comment type="cofactor">
    <cofactor evidence="1 21">
        <name>Mg(2+)</name>
        <dbReference type="ChEBI" id="CHEBI:18420"/>
    </cofactor>
</comment>
<feature type="region of interest" description="Disordered" evidence="22">
    <location>
        <begin position="122"/>
        <end position="159"/>
    </location>
</feature>
<dbReference type="GO" id="GO:0004674">
    <property type="term" value="F:protein serine/threonine kinase activity"/>
    <property type="evidence" value="ECO:0007669"/>
    <property type="project" value="UniProtKB-KW"/>
</dbReference>
<evidence type="ECO:0000256" key="19">
    <source>
        <dbReference type="PIRSR" id="PIRSR038147-1"/>
    </source>
</evidence>
<evidence type="ECO:0000256" key="22">
    <source>
        <dbReference type="SAM" id="MobiDB-lite"/>
    </source>
</evidence>
<evidence type="ECO:0000256" key="15">
    <source>
        <dbReference type="ARBA" id="ARBA00022842"/>
    </source>
</evidence>
<evidence type="ECO:0000313" key="25">
    <source>
        <dbReference type="Proteomes" id="UP000664859"/>
    </source>
</evidence>
<evidence type="ECO:0000256" key="3">
    <source>
        <dbReference type="ARBA" id="ARBA00009196"/>
    </source>
</evidence>
<evidence type="ECO:0000256" key="11">
    <source>
        <dbReference type="ARBA" id="ARBA00022741"/>
    </source>
</evidence>
<evidence type="ECO:0000256" key="5">
    <source>
        <dbReference type="ARBA" id="ARBA00016038"/>
    </source>
</evidence>
<dbReference type="GO" id="GO:0016787">
    <property type="term" value="F:hydrolase activity"/>
    <property type="evidence" value="ECO:0007669"/>
    <property type="project" value="UniProtKB-KW"/>
</dbReference>
<evidence type="ECO:0000256" key="6">
    <source>
        <dbReference type="ARBA" id="ARBA00022490"/>
    </source>
</evidence>
<name>A0A835YHG6_9STRA</name>
<keyword evidence="15" id="KW-0460">Magnesium</keyword>
<keyword evidence="8 18" id="KW-0723">Serine/threonine-protein kinase</keyword>
<dbReference type="InterPro" id="IPR051272">
    <property type="entry name" value="RIO-type_Ser/Thr_kinase"/>
</dbReference>
<feature type="compositionally biased region" description="Basic and acidic residues" evidence="22">
    <location>
        <begin position="569"/>
        <end position="580"/>
    </location>
</feature>
<keyword evidence="11 18" id="KW-0547">Nucleotide-binding</keyword>
<feature type="binding site" evidence="20">
    <location>
        <position position="213"/>
    </location>
    <ligand>
        <name>ATP</name>
        <dbReference type="ChEBI" id="CHEBI:30616"/>
    </ligand>
</feature>
<comment type="similarity">
    <text evidence="3 18">Belongs to the protein kinase superfamily. RIO-type Ser/Thr kinase family.</text>
</comment>
<feature type="active site" description="4-aspartylphosphate intermediate" evidence="19">
    <location>
        <position position="344"/>
    </location>
</feature>
<evidence type="ECO:0000256" key="21">
    <source>
        <dbReference type="PIRSR" id="PIRSR038147-3"/>
    </source>
</evidence>
<evidence type="ECO:0000256" key="20">
    <source>
        <dbReference type="PIRSR" id="PIRSR038147-2"/>
    </source>
</evidence>
<dbReference type="InterPro" id="IPR018934">
    <property type="entry name" value="RIO_dom"/>
</dbReference>
<dbReference type="Pfam" id="PF01163">
    <property type="entry name" value="RIO1"/>
    <property type="match status" value="1"/>
</dbReference>
<keyword evidence="14 18" id="KW-0067">ATP-binding</keyword>
<dbReference type="AlphaFoldDB" id="A0A835YHG6"/>
<gene>
    <name evidence="24" type="ORF">JKP88DRAFT_271003</name>
</gene>
<dbReference type="GO" id="GO:0046872">
    <property type="term" value="F:metal ion binding"/>
    <property type="evidence" value="ECO:0007669"/>
    <property type="project" value="UniProtKB-KW"/>
</dbReference>
<dbReference type="InterPro" id="IPR018935">
    <property type="entry name" value="RIO_kinase_CS"/>
</dbReference>
<feature type="compositionally biased region" description="Basic and acidic residues" evidence="22">
    <location>
        <begin position="135"/>
        <end position="159"/>
    </location>
</feature>
<feature type="compositionally biased region" description="Basic residues" evidence="22">
    <location>
        <begin position="581"/>
        <end position="615"/>
    </location>
</feature>
<comment type="subcellular location">
    <subcellularLocation>
        <location evidence="2">Cytoplasm</location>
    </subcellularLocation>
</comment>
<evidence type="ECO:0000256" key="14">
    <source>
        <dbReference type="ARBA" id="ARBA00022840"/>
    </source>
</evidence>
<dbReference type="GO" id="GO:0005737">
    <property type="term" value="C:cytoplasm"/>
    <property type="evidence" value="ECO:0007669"/>
    <property type="project" value="UniProtKB-SubCell"/>
</dbReference>
<dbReference type="OrthoDB" id="205248at2759"/>
<keyword evidence="6" id="KW-0963">Cytoplasm</keyword>
<dbReference type="GO" id="GO:0005524">
    <property type="term" value="F:ATP binding"/>
    <property type="evidence" value="ECO:0007669"/>
    <property type="project" value="UniProtKB-KW"/>
</dbReference>
<keyword evidence="13" id="KW-0378">Hydrolase</keyword>
<feature type="compositionally biased region" description="Acidic residues" evidence="22">
    <location>
        <begin position="543"/>
        <end position="553"/>
    </location>
</feature>
<keyword evidence="25" id="KW-1185">Reference proteome</keyword>
<evidence type="ECO:0000256" key="7">
    <source>
        <dbReference type="ARBA" id="ARBA00022517"/>
    </source>
</evidence>
<feature type="binding site" evidence="21">
    <location>
        <position position="344"/>
    </location>
    <ligand>
        <name>Mg(2+)</name>
        <dbReference type="ChEBI" id="CHEBI:18420"/>
    </ligand>
</feature>
<dbReference type="InterPro" id="IPR011009">
    <property type="entry name" value="Kinase-like_dom_sf"/>
</dbReference>
<comment type="caution">
    <text evidence="24">The sequence shown here is derived from an EMBL/GenBank/DDBJ whole genome shotgun (WGS) entry which is preliminary data.</text>
</comment>
<dbReference type="PIRSF" id="PIRSF038147">
    <property type="entry name" value="Ser/Thr_PK_RIO1"/>
    <property type="match status" value="1"/>
</dbReference>
<dbReference type="Gene3D" id="1.10.510.10">
    <property type="entry name" value="Transferase(Phosphotransferase) domain 1"/>
    <property type="match status" value="1"/>
</dbReference>
<dbReference type="Gene3D" id="3.30.200.20">
    <property type="entry name" value="Phosphorylase Kinase, domain 1"/>
    <property type="match status" value="1"/>
</dbReference>
<dbReference type="EC" id="2.7.11.1" evidence="4 18"/>
<evidence type="ECO:0000313" key="24">
    <source>
        <dbReference type="EMBL" id="KAG5175412.1"/>
    </source>
</evidence>
<dbReference type="SUPFAM" id="SSF56112">
    <property type="entry name" value="Protein kinase-like (PK-like)"/>
    <property type="match status" value="1"/>
</dbReference>
<evidence type="ECO:0000256" key="2">
    <source>
        <dbReference type="ARBA" id="ARBA00004496"/>
    </source>
</evidence>
<feature type="binding site" evidence="20">
    <location>
        <position position="291"/>
    </location>
    <ligand>
        <name>ATP</name>
        <dbReference type="ChEBI" id="CHEBI:30616"/>
    </ligand>
</feature>
<keyword evidence="12 18" id="KW-0418">Kinase</keyword>
<evidence type="ECO:0000256" key="18">
    <source>
        <dbReference type="PIRNR" id="PIRNR038147"/>
    </source>
</evidence>
<dbReference type="FunFam" id="3.30.200.20:FF:000148">
    <property type="entry name" value="Serine/threonine-protein kinase RIO1"/>
    <property type="match status" value="1"/>
</dbReference>
<protein>
    <recommendedName>
        <fullName evidence="5 18">Serine/threonine-protein kinase RIO1</fullName>
        <ecNumber evidence="4 18">2.7.11.1</ecNumber>
    </recommendedName>
</protein>
<evidence type="ECO:0000256" key="8">
    <source>
        <dbReference type="ARBA" id="ARBA00022527"/>
    </source>
</evidence>
<feature type="compositionally biased region" description="Low complexity" evidence="22">
    <location>
        <begin position="524"/>
        <end position="542"/>
    </location>
</feature>
<evidence type="ECO:0000259" key="23">
    <source>
        <dbReference type="SMART" id="SM00090"/>
    </source>
</evidence>
<dbReference type="EMBL" id="JAFCMP010000550">
    <property type="protein sequence ID" value="KAG5175412.1"/>
    <property type="molecule type" value="Genomic_DNA"/>
</dbReference>
<keyword evidence="9 18" id="KW-0808">Transferase</keyword>
<organism evidence="24 25">
    <name type="scientific">Tribonema minus</name>
    <dbReference type="NCBI Taxonomy" id="303371"/>
    <lineage>
        <taxon>Eukaryota</taxon>
        <taxon>Sar</taxon>
        <taxon>Stramenopiles</taxon>
        <taxon>Ochrophyta</taxon>
        <taxon>PX clade</taxon>
        <taxon>Xanthophyceae</taxon>
        <taxon>Tribonematales</taxon>
        <taxon>Tribonemataceae</taxon>
        <taxon>Tribonema</taxon>
    </lineage>
</organism>
<feature type="active site" description="Proton acceptor" evidence="19">
    <location>
        <position position="327"/>
    </location>
</feature>
<dbReference type="GO" id="GO:0042254">
    <property type="term" value="P:ribosome biogenesis"/>
    <property type="evidence" value="ECO:0007669"/>
    <property type="project" value="UniProtKB-KW"/>
</dbReference>
<evidence type="ECO:0000256" key="12">
    <source>
        <dbReference type="ARBA" id="ARBA00022777"/>
    </source>
</evidence>
<feature type="region of interest" description="Disordered" evidence="22">
    <location>
        <begin position="1"/>
        <end position="43"/>
    </location>
</feature>
<sequence length="615" mass="67463">MTAPLAYLPVEQGQFEDEDAVDAEAVTTNGPQSTKSEGRRAADNAADAKLIAAMLFGGGGRAGNAAEEEHYEDYDEGKSHDDELAELETELLGEGSSVQASMARNSKPTTEANSHAVYVPMQASGKSAAHSVSNDIKRSEKASDKQARHTGRDDRATSEQVMDPRTRLILFKLLNSGFISKIDGCLSTGKEANVYYAVAGSKGASITGEFAIKVHMLSNIFKTSILVFKDRDKYVSGEFRYRHGYCRSNPRKMVKVWAEKEMRNLRRLTAAGIPSPAPVMVKSNVLVMEFLGENGWPAPRQRMQEMYDQCITHMTTMYRECRLVHGDLSEYNMLYHQGRLYIIDVSQSMEQDHPHALDFLRMDCRNVNDFFKRQGADIVGTHDLFDLIRDTALAAEDVVARIKQLQVDHASRESGNKEEVDEAVFMSSFIPRSLYQLDNCEAEAQQIADGGREHVYTKAVAQMLSTAAAPVLSKEQVRTIPDTLPTPPPAAVMGRPMSAAASAAPEPATAAAPTAVVAADVATTEGDDPAASGSDEGSANSDSDGDSEDDEYELREREFGKGNLSTMTDEERLAVKEARRVAKKASKQARAEKRKVKLPKHLKKQKIKATSGKKK</sequence>
<keyword evidence="7" id="KW-0690">Ribosome biogenesis</keyword>
<comment type="catalytic activity">
    <reaction evidence="16 18">
        <text>L-threonyl-[protein] + ATP = O-phospho-L-threonyl-[protein] + ADP + H(+)</text>
        <dbReference type="Rhea" id="RHEA:46608"/>
        <dbReference type="Rhea" id="RHEA-COMP:11060"/>
        <dbReference type="Rhea" id="RHEA-COMP:11605"/>
        <dbReference type="ChEBI" id="CHEBI:15378"/>
        <dbReference type="ChEBI" id="CHEBI:30013"/>
        <dbReference type="ChEBI" id="CHEBI:30616"/>
        <dbReference type="ChEBI" id="CHEBI:61977"/>
        <dbReference type="ChEBI" id="CHEBI:456216"/>
        <dbReference type="EC" id="2.7.11.1"/>
    </reaction>
</comment>
<comment type="catalytic activity">
    <reaction evidence="17 18">
        <text>L-seryl-[protein] + ATP = O-phospho-L-seryl-[protein] + ADP + H(+)</text>
        <dbReference type="Rhea" id="RHEA:17989"/>
        <dbReference type="Rhea" id="RHEA-COMP:9863"/>
        <dbReference type="Rhea" id="RHEA-COMP:11604"/>
        <dbReference type="ChEBI" id="CHEBI:15378"/>
        <dbReference type="ChEBI" id="CHEBI:29999"/>
        <dbReference type="ChEBI" id="CHEBI:30616"/>
        <dbReference type="ChEBI" id="CHEBI:83421"/>
        <dbReference type="ChEBI" id="CHEBI:456216"/>
        <dbReference type="EC" id="2.7.11.1"/>
    </reaction>
</comment>
<dbReference type="Proteomes" id="UP000664859">
    <property type="component" value="Unassembled WGS sequence"/>
</dbReference>
<dbReference type="InterPro" id="IPR017407">
    <property type="entry name" value="Ser/Thr_kinase_Rio1"/>
</dbReference>
<feature type="binding site" evidence="21">
    <location>
        <position position="332"/>
    </location>
    <ligand>
        <name>Mg(2+)</name>
        <dbReference type="ChEBI" id="CHEBI:18420"/>
    </ligand>
</feature>